<dbReference type="EMBL" id="MU157847">
    <property type="protein sequence ID" value="KAF9529261.1"/>
    <property type="molecule type" value="Genomic_DNA"/>
</dbReference>
<reference evidence="2" key="1">
    <citation type="submission" date="2020-11" db="EMBL/GenBank/DDBJ databases">
        <authorList>
            <consortium name="DOE Joint Genome Institute"/>
            <person name="Ahrendt S."/>
            <person name="Riley R."/>
            <person name="Andreopoulos W."/>
            <person name="Labutti K."/>
            <person name="Pangilinan J."/>
            <person name="Ruiz-Duenas F.J."/>
            <person name="Barrasa J.M."/>
            <person name="Sanchez-Garcia M."/>
            <person name="Camarero S."/>
            <person name="Miyauchi S."/>
            <person name="Serrano A."/>
            <person name="Linde D."/>
            <person name="Babiker R."/>
            <person name="Drula E."/>
            <person name="Ayuso-Fernandez I."/>
            <person name="Pacheco R."/>
            <person name="Padilla G."/>
            <person name="Ferreira P."/>
            <person name="Barriuso J."/>
            <person name="Kellner H."/>
            <person name="Castanera R."/>
            <person name="Alfaro M."/>
            <person name="Ramirez L."/>
            <person name="Pisabarro A.G."/>
            <person name="Kuo A."/>
            <person name="Tritt A."/>
            <person name="Lipzen A."/>
            <person name="He G."/>
            <person name="Yan M."/>
            <person name="Ng V."/>
            <person name="Cullen D."/>
            <person name="Martin F."/>
            <person name="Rosso M.-N."/>
            <person name="Henrissat B."/>
            <person name="Hibbett D."/>
            <person name="Martinez A.T."/>
            <person name="Grigoriev I.V."/>
        </authorList>
    </citation>
    <scope>NUCLEOTIDE SEQUENCE</scope>
    <source>
        <strain evidence="2">CBS 506.95</strain>
    </source>
</reference>
<feature type="transmembrane region" description="Helical" evidence="1">
    <location>
        <begin position="6"/>
        <end position="24"/>
    </location>
</feature>
<evidence type="ECO:0000313" key="2">
    <source>
        <dbReference type="EMBL" id="KAF9529261.1"/>
    </source>
</evidence>
<keyword evidence="3" id="KW-1185">Reference proteome</keyword>
<comment type="caution">
    <text evidence="2">The sequence shown here is derived from an EMBL/GenBank/DDBJ whole genome shotgun (WGS) entry which is preliminary data.</text>
</comment>
<dbReference type="AlphaFoldDB" id="A0A9P6JQJ1"/>
<protein>
    <submittedName>
        <fullName evidence="2">Uncharacterized protein</fullName>
    </submittedName>
</protein>
<evidence type="ECO:0000313" key="3">
    <source>
        <dbReference type="Proteomes" id="UP000807306"/>
    </source>
</evidence>
<gene>
    <name evidence="2" type="ORF">CPB83DRAFT_852963</name>
</gene>
<evidence type="ECO:0000256" key="1">
    <source>
        <dbReference type="SAM" id="Phobius"/>
    </source>
</evidence>
<dbReference type="Proteomes" id="UP000807306">
    <property type="component" value="Unassembled WGS sequence"/>
</dbReference>
<organism evidence="2 3">
    <name type="scientific">Crepidotus variabilis</name>
    <dbReference type="NCBI Taxonomy" id="179855"/>
    <lineage>
        <taxon>Eukaryota</taxon>
        <taxon>Fungi</taxon>
        <taxon>Dikarya</taxon>
        <taxon>Basidiomycota</taxon>
        <taxon>Agaricomycotina</taxon>
        <taxon>Agaricomycetes</taxon>
        <taxon>Agaricomycetidae</taxon>
        <taxon>Agaricales</taxon>
        <taxon>Agaricineae</taxon>
        <taxon>Crepidotaceae</taxon>
        <taxon>Crepidotus</taxon>
    </lineage>
</organism>
<proteinExistence type="predicted"/>
<keyword evidence="1" id="KW-1133">Transmembrane helix</keyword>
<keyword evidence="1" id="KW-0812">Transmembrane</keyword>
<sequence>MRNQNIVFSAIAILVAILAIRTFTSRKKEAQVWRVTPTGVSRMADVPRPTDRVASTGPVKGGPCWEVTVLDYCQGGGVWDVTCAGGPDLIWKEISCS</sequence>
<name>A0A9P6JQJ1_9AGAR</name>
<keyword evidence="1" id="KW-0472">Membrane</keyword>
<accession>A0A9P6JQJ1</accession>